<dbReference type="Proteomes" id="UP000244924">
    <property type="component" value="Unassembled WGS sequence"/>
</dbReference>
<evidence type="ECO:0000256" key="1">
    <source>
        <dbReference type="ARBA" id="ARBA00023015"/>
    </source>
</evidence>
<keyword evidence="3" id="KW-0804">Transcription</keyword>
<proteinExistence type="predicted"/>
<organism evidence="6 7">
    <name type="scientific">Albidovulum aquaemixtae</name>
    <dbReference type="NCBI Taxonomy" id="1542388"/>
    <lineage>
        <taxon>Bacteria</taxon>
        <taxon>Pseudomonadati</taxon>
        <taxon>Pseudomonadota</taxon>
        <taxon>Alphaproteobacteria</taxon>
        <taxon>Rhodobacterales</taxon>
        <taxon>Paracoccaceae</taxon>
        <taxon>Albidovulum</taxon>
    </lineage>
</organism>
<dbReference type="PANTHER" id="PTHR47506">
    <property type="entry name" value="TRANSCRIPTIONAL REGULATORY PROTEIN"/>
    <property type="match status" value="1"/>
</dbReference>
<dbReference type="AlphaFoldDB" id="A0A2R8B2Z0"/>
<dbReference type="InterPro" id="IPR001647">
    <property type="entry name" value="HTH_TetR"/>
</dbReference>
<dbReference type="Pfam" id="PF00440">
    <property type="entry name" value="TetR_N"/>
    <property type="match status" value="1"/>
</dbReference>
<name>A0A2R8B2Z0_9RHOB</name>
<dbReference type="InterPro" id="IPR023772">
    <property type="entry name" value="DNA-bd_HTH_TetR-type_CS"/>
</dbReference>
<dbReference type="PANTHER" id="PTHR47506:SF1">
    <property type="entry name" value="HTH-TYPE TRANSCRIPTIONAL REGULATOR YJDC"/>
    <property type="match status" value="1"/>
</dbReference>
<dbReference type="SUPFAM" id="SSF48498">
    <property type="entry name" value="Tetracyclin repressor-like, C-terminal domain"/>
    <property type="match status" value="1"/>
</dbReference>
<protein>
    <submittedName>
        <fullName evidence="6">HTH-type transcriptional regulator AcrR</fullName>
    </submittedName>
</protein>
<evidence type="ECO:0000256" key="2">
    <source>
        <dbReference type="ARBA" id="ARBA00023125"/>
    </source>
</evidence>
<sequence>MTESPRKPDGRSKLLDAALKVIRTKGYSATSVDDICSEAGVTKGAFFHHFRSKEDLAVAAAAHWTEMTGGFFAGAPYHAPADPAKRVLAYVAFRKAIIQGDLPDFTCLVGTMVQEAYGSNPAIRDACWDSISGHAATLIPDIEAALRERGADADWTAESLALHTQAVIQGAFILAKASGDPRRAVESLDHLGHYIEMLFECSAASGAGHPTG</sequence>
<dbReference type="Gene3D" id="1.10.357.10">
    <property type="entry name" value="Tetracycline Repressor, domain 2"/>
    <property type="match status" value="1"/>
</dbReference>
<keyword evidence="2 4" id="KW-0238">DNA-binding</keyword>
<feature type="DNA-binding region" description="H-T-H motif" evidence="4">
    <location>
        <begin position="31"/>
        <end position="50"/>
    </location>
</feature>
<dbReference type="PROSITE" id="PS50977">
    <property type="entry name" value="HTH_TETR_2"/>
    <property type="match status" value="1"/>
</dbReference>
<evidence type="ECO:0000256" key="4">
    <source>
        <dbReference type="PROSITE-ProRule" id="PRU00335"/>
    </source>
</evidence>
<evidence type="ECO:0000256" key="3">
    <source>
        <dbReference type="ARBA" id="ARBA00023163"/>
    </source>
</evidence>
<dbReference type="Pfam" id="PF21993">
    <property type="entry name" value="TetR_C_13_2"/>
    <property type="match status" value="1"/>
</dbReference>
<gene>
    <name evidence="6" type="primary">acrR_1</name>
    <name evidence="6" type="ORF">DEA8626_00451</name>
</gene>
<accession>A0A2R8B2Z0</accession>
<keyword evidence="7" id="KW-1185">Reference proteome</keyword>
<dbReference type="PROSITE" id="PS01081">
    <property type="entry name" value="HTH_TETR_1"/>
    <property type="match status" value="1"/>
</dbReference>
<dbReference type="SUPFAM" id="SSF46689">
    <property type="entry name" value="Homeodomain-like"/>
    <property type="match status" value="1"/>
</dbReference>
<dbReference type="InterPro" id="IPR054156">
    <property type="entry name" value="YxaF_TetR_C"/>
</dbReference>
<keyword evidence="1" id="KW-0805">Transcription regulation</keyword>
<evidence type="ECO:0000313" key="7">
    <source>
        <dbReference type="Proteomes" id="UP000244924"/>
    </source>
</evidence>
<evidence type="ECO:0000259" key="5">
    <source>
        <dbReference type="PROSITE" id="PS50977"/>
    </source>
</evidence>
<reference evidence="6 7" key="1">
    <citation type="submission" date="2018-03" db="EMBL/GenBank/DDBJ databases">
        <authorList>
            <person name="Keele B.F."/>
        </authorList>
    </citation>
    <scope>NUCLEOTIDE SEQUENCE [LARGE SCALE GENOMIC DNA]</scope>
    <source>
        <strain evidence="6 7">CECT 8626</strain>
    </source>
</reference>
<dbReference type="GO" id="GO:0003677">
    <property type="term" value="F:DNA binding"/>
    <property type="evidence" value="ECO:0007669"/>
    <property type="project" value="UniProtKB-UniRule"/>
</dbReference>
<evidence type="ECO:0000313" key="6">
    <source>
        <dbReference type="EMBL" id="SPH16937.1"/>
    </source>
</evidence>
<dbReference type="InterPro" id="IPR036271">
    <property type="entry name" value="Tet_transcr_reg_TetR-rel_C_sf"/>
</dbReference>
<dbReference type="EMBL" id="OMOQ01000001">
    <property type="protein sequence ID" value="SPH16937.1"/>
    <property type="molecule type" value="Genomic_DNA"/>
</dbReference>
<feature type="domain" description="HTH tetR-type" evidence="5">
    <location>
        <begin position="8"/>
        <end position="68"/>
    </location>
</feature>
<dbReference type="PRINTS" id="PR00455">
    <property type="entry name" value="HTHTETR"/>
</dbReference>
<dbReference type="OrthoDB" id="9811084at2"/>
<dbReference type="RefSeq" id="WP_108851427.1">
    <property type="nucleotide sequence ID" value="NZ_OMOQ01000001.1"/>
</dbReference>
<dbReference type="InterPro" id="IPR009057">
    <property type="entry name" value="Homeodomain-like_sf"/>
</dbReference>